<name>A0A2H0LRA9_9BACT</name>
<dbReference type="FunFam" id="1.20.81.30:FF:000001">
    <property type="entry name" value="Type II secretion system protein F"/>
    <property type="match status" value="2"/>
</dbReference>
<dbReference type="Gene3D" id="1.20.81.30">
    <property type="entry name" value="Type II secretion system (T2SS), domain F"/>
    <property type="match status" value="2"/>
</dbReference>
<accession>A0A2H0LRA9</accession>
<feature type="transmembrane region" description="Helical" evidence="8">
    <location>
        <begin position="457"/>
        <end position="477"/>
    </location>
</feature>
<comment type="similarity">
    <text evidence="2">Belongs to the GSP F family.</text>
</comment>
<keyword evidence="7 8" id="KW-0472">Membrane</keyword>
<dbReference type="PRINTS" id="PR00812">
    <property type="entry name" value="BCTERIALGSPF"/>
</dbReference>
<dbReference type="GO" id="GO:0005886">
    <property type="term" value="C:plasma membrane"/>
    <property type="evidence" value="ECO:0007669"/>
    <property type="project" value="UniProtKB-SubCell"/>
</dbReference>
<comment type="subcellular location">
    <subcellularLocation>
        <location evidence="1">Cell inner membrane</location>
        <topology evidence="1">Multi-pass membrane protein</topology>
    </subcellularLocation>
</comment>
<evidence type="ECO:0000256" key="5">
    <source>
        <dbReference type="ARBA" id="ARBA00022692"/>
    </source>
</evidence>
<dbReference type="PANTHER" id="PTHR30012:SF4">
    <property type="entry name" value="MSHA BIOGENESIS PROTEIN MSHG"/>
    <property type="match status" value="1"/>
</dbReference>
<dbReference type="Proteomes" id="UP000230859">
    <property type="component" value="Unassembled WGS sequence"/>
</dbReference>
<proteinExistence type="inferred from homology"/>
<feature type="domain" description="Type II secretion system protein GspF" evidence="9">
    <location>
        <begin position="150"/>
        <end position="273"/>
    </location>
</feature>
<protein>
    <recommendedName>
        <fullName evidence="9">Type II secretion system protein GspF domain-containing protein</fullName>
    </recommendedName>
</protein>
<evidence type="ECO:0000256" key="6">
    <source>
        <dbReference type="ARBA" id="ARBA00022989"/>
    </source>
</evidence>
<dbReference type="PANTHER" id="PTHR30012">
    <property type="entry name" value="GENERAL SECRETION PATHWAY PROTEIN"/>
    <property type="match status" value="1"/>
</dbReference>
<dbReference type="AlphaFoldDB" id="A0A2H0LRA9"/>
<dbReference type="InterPro" id="IPR018076">
    <property type="entry name" value="T2SS_GspF_dom"/>
</dbReference>
<evidence type="ECO:0000256" key="2">
    <source>
        <dbReference type="ARBA" id="ARBA00005745"/>
    </source>
</evidence>
<sequence>MSLRAEGEAISGFKEGLPRRSFGVPRNDVNKVTYEAASRNRLPVSRLVIQKISAAPGFWLLFSGYLLKGTHVPIYRYKVKTAQGEVVTGAIDVENKESLQKQLRTQGLRLLAAQLVSTKPVPDEDRSLLVEQKRIRVSKARVRDEDILMFTRELHSLVRSGIPILSGLHSMAASTSHRTIKNVVLSLANDVEAGERLSDAMRRHPNVFEEVYVSSVVAGEAAGQLPEVLSHLISLLEHRIETRGDIQTATRYPLIVLITLGIGFGIIINFVIPKFAGFYAKFNAELPLPTRFLIALGHLTSQHGLAMLVVLTICIFAVRIFLRTPIGKSRWDQLTLQVPVFGPLYHKIALSTFAATLEMLYRSGVPITEALRVAAHVTGNDIVRRGVIDVREGVLAGEPIAAVMKRHAIFPSLMVQMMSTGEQTGNLDQLLRDLANHYDRQVKYETKNLTTLIEPMLTILLGGMVLVFALGIFLPMWNMIHLFR</sequence>
<feature type="domain" description="Type II secretion system protein GspF" evidence="9">
    <location>
        <begin position="353"/>
        <end position="475"/>
    </location>
</feature>
<evidence type="ECO:0000259" key="9">
    <source>
        <dbReference type="Pfam" id="PF00482"/>
    </source>
</evidence>
<keyword evidence="3" id="KW-1003">Cell membrane</keyword>
<dbReference type="InterPro" id="IPR003004">
    <property type="entry name" value="GspF/PilC"/>
</dbReference>
<gene>
    <name evidence="10" type="ORF">COV74_02705</name>
</gene>
<reference evidence="10 11" key="1">
    <citation type="submission" date="2017-09" db="EMBL/GenBank/DDBJ databases">
        <title>Depth-based differentiation of microbial function through sediment-hosted aquifers and enrichment of novel symbionts in the deep terrestrial subsurface.</title>
        <authorList>
            <person name="Probst A.J."/>
            <person name="Ladd B."/>
            <person name="Jarett J.K."/>
            <person name="Geller-Mcgrath D.E."/>
            <person name="Sieber C.M."/>
            <person name="Emerson J.B."/>
            <person name="Anantharaman K."/>
            <person name="Thomas B.C."/>
            <person name="Malmstrom R."/>
            <person name="Stieglmeier M."/>
            <person name="Klingl A."/>
            <person name="Woyke T."/>
            <person name="Ryan C.M."/>
            <person name="Banfield J.F."/>
        </authorList>
    </citation>
    <scope>NUCLEOTIDE SEQUENCE [LARGE SCALE GENOMIC DNA]</scope>
    <source>
        <strain evidence="10">CG11_big_fil_rev_8_21_14_0_20_45_26</strain>
    </source>
</reference>
<evidence type="ECO:0000256" key="7">
    <source>
        <dbReference type="ARBA" id="ARBA00023136"/>
    </source>
</evidence>
<feature type="transmembrane region" description="Helical" evidence="8">
    <location>
        <begin position="252"/>
        <end position="272"/>
    </location>
</feature>
<feature type="transmembrane region" description="Helical" evidence="8">
    <location>
        <begin position="292"/>
        <end position="322"/>
    </location>
</feature>
<evidence type="ECO:0000313" key="10">
    <source>
        <dbReference type="EMBL" id="PIQ86952.1"/>
    </source>
</evidence>
<evidence type="ECO:0000256" key="4">
    <source>
        <dbReference type="ARBA" id="ARBA00022519"/>
    </source>
</evidence>
<dbReference type="EMBL" id="PCVY01000023">
    <property type="protein sequence ID" value="PIQ86952.1"/>
    <property type="molecule type" value="Genomic_DNA"/>
</dbReference>
<evidence type="ECO:0000313" key="11">
    <source>
        <dbReference type="Proteomes" id="UP000230859"/>
    </source>
</evidence>
<evidence type="ECO:0000256" key="1">
    <source>
        <dbReference type="ARBA" id="ARBA00004429"/>
    </source>
</evidence>
<comment type="caution">
    <text evidence="10">The sequence shown here is derived from an EMBL/GenBank/DDBJ whole genome shotgun (WGS) entry which is preliminary data.</text>
</comment>
<dbReference type="Pfam" id="PF00482">
    <property type="entry name" value="T2SSF"/>
    <property type="match status" value="2"/>
</dbReference>
<keyword evidence="4" id="KW-0997">Cell inner membrane</keyword>
<organism evidence="10 11">
    <name type="scientific">Candidatus Abzuiibacterium crystallinum</name>
    <dbReference type="NCBI Taxonomy" id="1974748"/>
    <lineage>
        <taxon>Bacteria</taxon>
        <taxon>Pseudomonadati</taxon>
        <taxon>Candidatus Omnitrophota</taxon>
        <taxon>Candidatus Abzuiibacterium</taxon>
    </lineage>
</organism>
<evidence type="ECO:0000256" key="8">
    <source>
        <dbReference type="SAM" id="Phobius"/>
    </source>
</evidence>
<dbReference type="GO" id="GO:0015628">
    <property type="term" value="P:protein secretion by the type II secretion system"/>
    <property type="evidence" value="ECO:0007669"/>
    <property type="project" value="TreeGrafter"/>
</dbReference>
<keyword evidence="6 8" id="KW-1133">Transmembrane helix</keyword>
<evidence type="ECO:0000256" key="3">
    <source>
        <dbReference type="ARBA" id="ARBA00022475"/>
    </source>
</evidence>
<keyword evidence="5 8" id="KW-0812">Transmembrane</keyword>
<dbReference type="InterPro" id="IPR042094">
    <property type="entry name" value="T2SS_GspF_sf"/>
</dbReference>